<organism evidence="2 3">
    <name type="scientific">Nocardia donostiensis</name>
    <dbReference type="NCBI Taxonomy" id="1538463"/>
    <lineage>
        <taxon>Bacteria</taxon>
        <taxon>Bacillati</taxon>
        <taxon>Actinomycetota</taxon>
        <taxon>Actinomycetes</taxon>
        <taxon>Mycobacteriales</taxon>
        <taxon>Nocardiaceae</taxon>
        <taxon>Nocardia</taxon>
    </lineage>
</organism>
<dbReference type="InterPro" id="IPR036162">
    <property type="entry name" value="Resolvase-like_N_sf"/>
</dbReference>
<dbReference type="STRING" id="1538463.B0T36_21210"/>
<evidence type="ECO:0000313" key="2">
    <source>
        <dbReference type="EMBL" id="ONM48002.1"/>
    </source>
</evidence>
<dbReference type="RefSeq" id="WP_077117696.1">
    <property type="nucleotide sequence ID" value="NZ_LOKT01000016.1"/>
</dbReference>
<dbReference type="PANTHER" id="PTHR30461:SF23">
    <property type="entry name" value="DNA RECOMBINASE-RELATED"/>
    <property type="match status" value="1"/>
</dbReference>
<dbReference type="Pfam" id="PF07508">
    <property type="entry name" value="Recombinase"/>
    <property type="match status" value="1"/>
</dbReference>
<dbReference type="GO" id="GO:0000150">
    <property type="term" value="F:DNA strand exchange activity"/>
    <property type="evidence" value="ECO:0007669"/>
    <property type="project" value="InterPro"/>
</dbReference>
<dbReference type="EMBL" id="MUMY01000012">
    <property type="protein sequence ID" value="ONM48002.1"/>
    <property type="molecule type" value="Genomic_DNA"/>
</dbReference>
<feature type="domain" description="Recombinase" evidence="1">
    <location>
        <begin position="188"/>
        <end position="350"/>
    </location>
</feature>
<dbReference type="InterPro" id="IPR006119">
    <property type="entry name" value="Resolv_N"/>
</dbReference>
<evidence type="ECO:0000259" key="1">
    <source>
        <dbReference type="PROSITE" id="PS51737"/>
    </source>
</evidence>
<dbReference type="AlphaFoldDB" id="A0A1W0AS87"/>
<dbReference type="OrthoDB" id="3372479at2"/>
<dbReference type="Pfam" id="PF13408">
    <property type="entry name" value="Zn_ribbon_recom"/>
    <property type="match status" value="1"/>
</dbReference>
<dbReference type="InterPro" id="IPR025827">
    <property type="entry name" value="Zn_ribbon_recom_dom"/>
</dbReference>
<dbReference type="InterPro" id="IPR011109">
    <property type="entry name" value="DNA_bind_recombinase_dom"/>
</dbReference>
<name>A0A1W0AS87_9NOCA</name>
<dbReference type="Pfam" id="PF00239">
    <property type="entry name" value="Resolvase"/>
    <property type="match status" value="1"/>
</dbReference>
<sequence>MSTETNEWAVLDELLGLEPEDVDVSSGQRFAFYGRCSTEDNQDPETSYRWQRGNAEKFVGEAAIVESYFDVGQSRSVPWHRREHGARLLADLKNPARGWSAIVVGEGTRCWFGNQFSLIAPRIEAHGVQVWVPELGGRFDSRNVTHSMMMSMLGGLSESERQHVQQRTRASMDAQVLNEGRHRGGRPPYGYVVVDGPPHPNPNRAADGLRLRILAVDAATAPVVQRIFRDYLAGRGDKAIAIELNRENIPCPSAYRPEQNRHRSRDGWQASAVAAILQNPRYTGYAVFGRWRKCEELLDPDDVAAGHIVRFRRSRADRVVRSKRPAHPAIVSVATFTEAQLERRRRAGASNRARAKLERTRRGSCRTYLLSGLLRCDACGRKMQAEIVRDSVYYRCRAKTIAPGSAVLQDHPRTVNLREDLVIAPLDGWLTGLFDHDHREATVAALLEAGHDHTGEVHREMLRRRAADADARLARHLAAIEAGVDPQALVAAMNAAHADKAAAQAELNVLPKPERLTETEIRKLIGSLGDIKAVLAAGQLTDKAQLYQSLGLQVRYQHLRHRVVVGATPCGVSTGVRRGSGPLHPRAVGQCDAVSGAMMPEEFLAVEGRG</sequence>
<keyword evidence="3" id="KW-1185">Reference proteome</keyword>
<dbReference type="InterPro" id="IPR038109">
    <property type="entry name" value="DNA_bind_recomb_sf"/>
</dbReference>
<dbReference type="SMART" id="SM00857">
    <property type="entry name" value="Resolvase"/>
    <property type="match status" value="1"/>
</dbReference>
<protein>
    <submittedName>
        <fullName evidence="2">Recombinase family protein</fullName>
    </submittedName>
</protein>
<dbReference type="Gene3D" id="3.90.1750.20">
    <property type="entry name" value="Putative Large Serine Recombinase, Chain B, Domain 2"/>
    <property type="match status" value="1"/>
</dbReference>
<dbReference type="PROSITE" id="PS51737">
    <property type="entry name" value="RECOMBINASE_DNA_BIND"/>
    <property type="match status" value="1"/>
</dbReference>
<reference evidence="2 3" key="1">
    <citation type="journal article" date="2016" name="Antonie Van Leeuwenhoek">
        <title>Nocardia donostiensis sp. nov., isolated from human respiratory specimens.</title>
        <authorList>
            <person name="Ercibengoa M."/>
            <person name="Bell M."/>
            <person name="Marimon J.M."/>
            <person name="Humrighouse B."/>
            <person name="Klenk H.P."/>
            <person name="Potter G."/>
            <person name="Perez-Trallero E."/>
        </authorList>
    </citation>
    <scope>NUCLEOTIDE SEQUENCE [LARGE SCALE GENOMIC DNA]</scope>
    <source>
        <strain evidence="2 3">X1655</strain>
    </source>
</reference>
<dbReference type="Gene3D" id="3.40.50.1390">
    <property type="entry name" value="Resolvase, N-terminal catalytic domain"/>
    <property type="match status" value="1"/>
</dbReference>
<dbReference type="InterPro" id="IPR050639">
    <property type="entry name" value="SSR_resolvase"/>
</dbReference>
<evidence type="ECO:0000313" key="3">
    <source>
        <dbReference type="Proteomes" id="UP000188836"/>
    </source>
</evidence>
<dbReference type="GO" id="GO:0003677">
    <property type="term" value="F:DNA binding"/>
    <property type="evidence" value="ECO:0007669"/>
    <property type="project" value="InterPro"/>
</dbReference>
<proteinExistence type="predicted"/>
<dbReference type="PANTHER" id="PTHR30461">
    <property type="entry name" value="DNA-INVERTASE FROM LAMBDOID PROPHAGE"/>
    <property type="match status" value="1"/>
</dbReference>
<accession>A0A1W0AS87</accession>
<comment type="caution">
    <text evidence="2">The sequence shown here is derived from an EMBL/GenBank/DDBJ whole genome shotgun (WGS) entry which is preliminary data.</text>
</comment>
<gene>
    <name evidence="2" type="ORF">B0T46_15410</name>
</gene>
<dbReference type="SUPFAM" id="SSF53041">
    <property type="entry name" value="Resolvase-like"/>
    <property type="match status" value="1"/>
</dbReference>
<dbReference type="Proteomes" id="UP000188836">
    <property type="component" value="Unassembled WGS sequence"/>
</dbReference>